<evidence type="ECO:0000256" key="8">
    <source>
        <dbReference type="ARBA" id="ARBA00022989"/>
    </source>
</evidence>
<comment type="function">
    <text evidence="11">Part of the high-affinity ATP-driven potassium transport (or Kdp) system, which catalyzes the hydrolysis of ATP coupled with the electrogenic transport of potassium into the cytoplasm. This subunit acts as a catalytic chaperone that increases the ATP-binding affinity of the ATP-hydrolyzing subunit KdpB by the formation of a transient KdpB/KdpC/ATP ternary complex.</text>
</comment>
<comment type="subunit">
    <text evidence="11">The system is composed of three essential subunits: KdpA, KdpB and KdpC.</text>
</comment>
<dbReference type="NCBIfam" id="TIGR00681">
    <property type="entry name" value="kdpC"/>
    <property type="match status" value="1"/>
</dbReference>
<dbReference type="PANTHER" id="PTHR30042:SF2">
    <property type="entry name" value="POTASSIUM-TRANSPORTING ATPASE KDPC SUBUNIT"/>
    <property type="match status" value="1"/>
</dbReference>
<dbReference type="Proteomes" id="UP000078148">
    <property type="component" value="Chromosome"/>
</dbReference>
<keyword evidence="8 11" id="KW-1133">Transmembrane helix</keyword>
<dbReference type="PIRSF" id="PIRSF001296">
    <property type="entry name" value="K_ATPase_KdpC"/>
    <property type="match status" value="1"/>
</dbReference>
<gene>
    <name evidence="11" type="primary">kdpC</name>
    <name evidence="12" type="ORF">AR543_12945</name>
</gene>
<keyword evidence="4 11" id="KW-0812">Transmembrane</keyword>
<dbReference type="NCBIfam" id="NF001454">
    <property type="entry name" value="PRK00315.1"/>
    <property type="match status" value="1"/>
</dbReference>
<dbReference type="PANTHER" id="PTHR30042">
    <property type="entry name" value="POTASSIUM-TRANSPORTING ATPASE C CHAIN"/>
    <property type="match status" value="1"/>
</dbReference>
<evidence type="ECO:0000256" key="2">
    <source>
        <dbReference type="ARBA" id="ARBA00022475"/>
    </source>
</evidence>
<evidence type="ECO:0000256" key="11">
    <source>
        <dbReference type="HAMAP-Rule" id="MF_00276"/>
    </source>
</evidence>
<proteinExistence type="inferred from homology"/>
<comment type="subcellular location">
    <subcellularLocation>
        <location evidence="11">Cell membrane</location>
        <topology evidence="11">Single-pass membrane protein</topology>
    </subcellularLocation>
</comment>
<evidence type="ECO:0000256" key="10">
    <source>
        <dbReference type="ARBA" id="ARBA00023136"/>
    </source>
</evidence>
<dbReference type="HAMAP" id="MF_00276">
    <property type="entry name" value="KdpC"/>
    <property type="match status" value="1"/>
</dbReference>
<dbReference type="InterPro" id="IPR003820">
    <property type="entry name" value="KdpC"/>
</dbReference>
<evidence type="ECO:0000256" key="5">
    <source>
        <dbReference type="ARBA" id="ARBA00022741"/>
    </source>
</evidence>
<evidence type="ECO:0000313" key="13">
    <source>
        <dbReference type="Proteomes" id="UP000078148"/>
    </source>
</evidence>
<dbReference type="EMBL" id="CP013023">
    <property type="protein sequence ID" value="ANF96825.1"/>
    <property type="molecule type" value="Genomic_DNA"/>
</dbReference>
<dbReference type="GO" id="GO:0008556">
    <property type="term" value="F:P-type potassium transmembrane transporter activity"/>
    <property type="evidence" value="ECO:0007669"/>
    <property type="project" value="InterPro"/>
</dbReference>
<feature type="transmembrane region" description="Helical" evidence="11">
    <location>
        <begin position="20"/>
        <end position="39"/>
    </location>
</feature>
<dbReference type="GO" id="GO:0005524">
    <property type="term" value="F:ATP binding"/>
    <property type="evidence" value="ECO:0007669"/>
    <property type="project" value="UniProtKB-UniRule"/>
</dbReference>
<keyword evidence="6 11" id="KW-0067">ATP-binding</keyword>
<keyword evidence="13" id="KW-1185">Reference proteome</keyword>
<keyword evidence="9 11" id="KW-0406">Ion transport</keyword>
<dbReference type="GO" id="GO:0005886">
    <property type="term" value="C:plasma membrane"/>
    <property type="evidence" value="ECO:0007669"/>
    <property type="project" value="UniProtKB-SubCell"/>
</dbReference>
<evidence type="ECO:0000256" key="9">
    <source>
        <dbReference type="ARBA" id="ARBA00023065"/>
    </source>
</evidence>
<accession>A0A172ZGP8</accession>
<evidence type="ECO:0000313" key="12">
    <source>
        <dbReference type="EMBL" id="ANF96825.1"/>
    </source>
</evidence>
<keyword evidence="2 11" id="KW-1003">Cell membrane</keyword>
<keyword evidence="3 11" id="KW-0633">Potassium transport</keyword>
<dbReference type="STRING" id="1616788.AR543_12945"/>
<keyword evidence="10 11" id="KW-0472">Membrane</keyword>
<keyword evidence="5 11" id="KW-0547">Nucleotide-binding</keyword>
<keyword evidence="1 11" id="KW-0813">Transport</keyword>
<evidence type="ECO:0000256" key="1">
    <source>
        <dbReference type="ARBA" id="ARBA00022448"/>
    </source>
</evidence>
<sequence>MSKINRLFGKERINVKNVWITLRTSAILFVLCCVLYQLAITGIAKVAMPHQAAGSLVYNSNQDVVGSELIGQSFTDPHYFQGRVSSIDYNANGSGSPNYAPSNPDLIKRIEESVTTWQKQNPDVPVSALPVDLVTNSGSGLDPDITPQAAAAQIPRISQLTGLKTEQLQSLVQENTTSAQLGIFGEPAVNVLKLNLAVQQLRTQS</sequence>
<protein>
    <recommendedName>
        <fullName evidence="11">Potassium-transporting ATPase KdpC subunit</fullName>
    </recommendedName>
    <alternativeName>
        <fullName evidence="11">ATP phosphohydrolase [potassium-transporting] C chain</fullName>
    </alternativeName>
    <alternativeName>
        <fullName evidence="11">Potassium-binding and translocating subunit C</fullName>
    </alternativeName>
    <alternativeName>
        <fullName evidence="11">Potassium-translocating ATPase C chain</fullName>
    </alternativeName>
</protein>
<evidence type="ECO:0000256" key="4">
    <source>
        <dbReference type="ARBA" id="ARBA00022692"/>
    </source>
</evidence>
<name>A0A172ZGP8_9BACL</name>
<organism evidence="12 13">
    <name type="scientific">Paenibacillus bovis</name>
    <dbReference type="NCBI Taxonomy" id="1616788"/>
    <lineage>
        <taxon>Bacteria</taxon>
        <taxon>Bacillati</taxon>
        <taxon>Bacillota</taxon>
        <taxon>Bacilli</taxon>
        <taxon>Bacillales</taxon>
        <taxon>Paenibacillaceae</taxon>
        <taxon>Paenibacillus</taxon>
    </lineage>
</organism>
<keyword evidence="7 11" id="KW-0630">Potassium</keyword>
<reference evidence="13" key="1">
    <citation type="submission" date="2015-10" db="EMBL/GenBank/DDBJ databases">
        <title>Genome of Paenibacillus bovis sp. nov.</title>
        <authorList>
            <person name="Wu Z."/>
            <person name="Gao C."/>
            <person name="Liu Z."/>
            <person name="Zheng H."/>
        </authorList>
    </citation>
    <scope>NUCLEOTIDE SEQUENCE [LARGE SCALE GENOMIC DNA]</scope>
    <source>
        <strain evidence="13">BD3526</strain>
    </source>
</reference>
<evidence type="ECO:0000256" key="6">
    <source>
        <dbReference type="ARBA" id="ARBA00022840"/>
    </source>
</evidence>
<reference evidence="12 13" key="2">
    <citation type="journal article" date="2016" name="Int. J. Syst. Evol. Microbiol.">
        <title>Paenibacillus bovis sp. nov., isolated from raw yak (Bos grunniens) milk.</title>
        <authorList>
            <person name="Gao C."/>
            <person name="Han J."/>
            <person name="Liu Z."/>
            <person name="Xu X."/>
            <person name="Hang F."/>
            <person name="Wu Z."/>
        </authorList>
    </citation>
    <scope>NUCLEOTIDE SEQUENCE [LARGE SCALE GENOMIC DNA]</scope>
    <source>
        <strain evidence="12 13">BD3526</strain>
    </source>
</reference>
<dbReference type="KEGG" id="pbv:AR543_12945"/>
<dbReference type="AlphaFoldDB" id="A0A172ZGP8"/>
<dbReference type="Pfam" id="PF02669">
    <property type="entry name" value="KdpC"/>
    <property type="match status" value="1"/>
</dbReference>
<evidence type="ECO:0000256" key="7">
    <source>
        <dbReference type="ARBA" id="ARBA00022958"/>
    </source>
</evidence>
<evidence type="ECO:0000256" key="3">
    <source>
        <dbReference type="ARBA" id="ARBA00022538"/>
    </source>
</evidence>
<comment type="similarity">
    <text evidence="11">Belongs to the KdpC family.</text>
</comment>